<name>A0ABP8H4Z5_9BACT</name>
<organism evidence="1 2">
    <name type="scientific">Flaviaesturariibacter amylovorans</name>
    <dbReference type="NCBI Taxonomy" id="1084520"/>
    <lineage>
        <taxon>Bacteria</taxon>
        <taxon>Pseudomonadati</taxon>
        <taxon>Bacteroidota</taxon>
        <taxon>Chitinophagia</taxon>
        <taxon>Chitinophagales</taxon>
        <taxon>Chitinophagaceae</taxon>
        <taxon>Flaviaestuariibacter</taxon>
    </lineage>
</organism>
<dbReference type="EMBL" id="BAABGY010000008">
    <property type="protein sequence ID" value="GAA4334467.1"/>
    <property type="molecule type" value="Genomic_DNA"/>
</dbReference>
<dbReference type="RefSeq" id="WP_345256431.1">
    <property type="nucleotide sequence ID" value="NZ_BAABGY010000008.1"/>
</dbReference>
<keyword evidence="2" id="KW-1185">Reference proteome</keyword>
<accession>A0ABP8H4Z5</accession>
<proteinExistence type="predicted"/>
<sequence length="100" mass="11471">MTKKVTSLKEFMELPVVQQYDLLHRDGAYVGKRSVGSHTAVLLQLYGFYVEVIYKIYRKDIVELRCSNETDLLVPYLGQIHVRDLPPEGKQDGKDEQSAV</sequence>
<gene>
    <name evidence="1" type="ORF">GCM10023184_28550</name>
</gene>
<dbReference type="Proteomes" id="UP001501725">
    <property type="component" value="Unassembled WGS sequence"/>
</dbReference>
<comment type="caution">
    <text evidence="1">The sequence shown here is derived from an EMBL/GenBank/DDBJ whole genome shotgun (WGS) entry which is preliminary data.</text>
</comment>
<evidence type="ECO:0000313" key="1">
    <source>
        <dbReference type="EMBL" id="GAA4334467.1"/>
    </source>
</evidence>
<evidence type="ECO:0000313" key="2">
    <source>
        <dbReference type="Proteomes" id="UP001501725"/>
    </source>
</evidence>
<protein>
    <submittedName>
        <fullName evidence="1">Uncharacterized protein</fullName>
    </submittedName>
</protein>
<reference evidence="2" key="1">
    <citation type="journal article" date="2019" name="Int. J. Syst. Evol. Microbiol.">
        <title>The Global Catalogue of Microorganisms (GCM) 10K type strain sequencing project: providing services to taxonomists for standard genome sequencing and annotation.</title>
        <authorList>
            <consortium name="The Broad Institute Genomics Platform"/>
            <consortium name="The Broad Institute Genome Sequencing Center for Infectious Disease"/>
            <person name="Wu L."/>
            <person name="Ma J."/>
        </authorList>
    </citation>
    <scope>NUCLEOTIDE SEQUENCE [LARGE SCALE GENOMIC DNA]</scope>
    <source>
        <strain evidence="2">JCM 17919</strain>
    </source>
</reference>